<dbReference type="InterPro" id="IPR041916">
    <property type="entry name" value="Anti_sigma_zinc_sf"/>
</dbReference>
<evidence type="ECO:0000256" key="7">
    <source>
        <dbReference type="SAM" id="MobiDB-lite"/>
    </source>
</evidence>
<keyword evidence="3 9" id="KW-0418">Kinase</keyword>
<dbReference type="Gene3D" id="3.30.200.20">
    <property type="entry name" value="Phosphorylase Kinase, domain 1"/>
    <property type="match status" value="1"/>
</dbReference>
<evidence type="ECO:0000256" key="6">
    <source>
        <dbReference type="PROSITE-ProRule" id="PRU10141"/>
    </source>
</evidence>
<evidence type="ECO:0000256" key="1">
    <source>
        <dbReference type="ARBA" id="ARBA00022679"/>
    </source>
</evidence>
<dbReference type="InterPro" id="IPR019734">
    <property type="entry name" value="TPR_rpt"/>
</dbReference>
<evidence type="ECO:0000259" key="8">
    <source>
        <dbReference type="PROSITE" id="PS50011"/>
    </source>
</evidence>
<evidence type="ECO:0000256" key="2">
    <source>
        <dbReference type="ARBA" id="ARBA00022741"/>
    </source>
</evidence>
<dbReference type="InterPro" id="IPR017441">
    <property type="entry name" value="Protein_kinase_ATP_BS"/>
</dbReference>
<dbReference type="InterPro" id="IPR011009">
    <property type="entry name" value="Kinase-like_dom_sf"/>
</dbReference>
<dbReference type="SUPFAM" id="SSF56112">
    <property type="entry name" value="Protein kinase-like (PK-like)"/>
    <property type="match status" value="1"/>
</dbReference>
<feature type="repeat" description="TPR" evidence="5">
    <location>
        <begin position="830"/>
        <end position="863"/>
    </location>
</feature>
<dbReference type="PROSITE" id="PS50005">
    <property type="entry name" value="TPR"/>
    <property type="match status" value="2"/>
</dbReference>
<keyword evidence="9" id="KW-0723">Serine/threonine-protein kinase</keyword>
<dbReference type="PROSITE" id="PS50011">
    <property type="entry name" value="PROTEIN_KINASE_DOM"/>
    <property type="match status" value="1"/>
</dbReference>
<dbReference type="PROSITE" id="PS00108">
    <property type="entry name" value="PROTEIN_KINASE_ST"/>
    <property type="match status" value="1"/>
</dbReference>
<evidence type="ECO:0000256" key="5">
    <source>
        <dbReference type="PROSITE-ProRule" id="PRU00339"/>
    </source>
</evidence>
<keyword evidence="10" id="KW-1185">Reference proteome</keyword>
<feature type="domain" description="Protein kinase" evidence="8">
    <location>
        <begin position="93"/>
        <end position="363"/>
    </location>
</feature>
<keyword evidence="5" id="KW-0802">TPR repeat</keyword>
<evidence type="ECO:0000256" key="4">
    <source>
        <dbReference type="ARBA" id="ARBA00022840"/>
    </source>
</evidence>
<proteinExistence type="predicted"/>
<dbReference type="Gene3D" id="1.25.40.10">
    <property type="entry name" value="Tetratricopeptide repeat domain"/>
    <property type="match status" value="3"/>
</dbReference>
<dbReference type="SMART" id="SM00028">
    <property type="entry name" value="TPR"/>
    <property type="match status" value="6"/>
</dbReference>
<dbReference type="EMBL" id="CP043494">
    <property type="protein sequence ID" value="WNG43825.1"/>
    <property type="molecule type" value="Genomic_DNA"/>
</dbReference>
<dbReference type="GO" id="GO:0004674">
    <property type="term" value="F:protein serine/threonine kinase activity"/>
    <property type="evidence" value="ECO:0007669"/>
    <property type="project" value="UniProtKB-KW"/>
</dbReference>
<dbReference type="PANTHER" id="PTHR43289">
    <property type="entry name" value="MITOGEN-ACTIVATED PROTEIN KINASE KINASE KINASE 20-RELATED"/>
    <property type="match status" value="1"/>
</dbReference>
<dbReference type="PANTHER" id="PTHR43289:SF34">
    <property type="entry name" value="SERINE_THREONINE-PROTEIN KINASE YBDM-RELATED"/>
    <property type="match status" value="1"/>
</dbReference>
<dbReference type="Pfam" id="PF13374">
    <property type="entry name" value="TPR_10"/>
    <property type="match status" value="2"/>
</dbReference>
<dbReference type="Gene3D" id="1.10.510.10">
    <property type="entry name" value="Transferase(Phosphotransferase) domain 1"/>
    <property type="match status" value="1"/>
</dbReference>
<dbReference type="Proteomes" id="UP001611383">
    <property type="component" value="Chromosome"/>
</dbReference>
<dbReference type="SUPFAM" id="SSF48452">
    <property type="entry name" value="TPR-like"/>
    <property type="match status" value="3"/>
</dbReference>
<keyword evidence="4 6" id="KW-0067">ATP-binding</keyword>
<feature type="region of interest" description="Disordered" evidence="7">
    <location>
        <begin position="517"/>
        <end position="536"/>
    </location>
</feature>
<dbReference type="Pfam" id="PF00069">
    <property type="entry name" value="Pkinase"/>
    <property type="match status" value="1"/>
</dbReference>
<dbReference type="InterPro" id="IPR000719">
    <property type="entry name" value="Prot_kinase_dom"/>
</dbReference>
<dbReference type="RefSeq" id="WP_395815572.1">
    <property type="nucleotide sequence ID" value="NZ_CP043494.1"/>
</dbReference>
<evidence type="ECO:0000313" key="10">
    <source>
        <dbReference type="Proteomes" id="UP001611383"/>
    </source>
</evidence>
<dbReference type="PROSITE" id="PS00107">
    <property type="entry name" value="PROTEIN_KINASE_ATP"/>
    <property type="match status" value="1"/>
</dbReference>
<feature type="binding site" evidence="6">
    <location>
        <position position="122"/>
    </location>
    <ligand>
        <name>ATP</name>
        <dbReference type="ChEBI" id="CHEBI:30616"/>
    </ligand>
</feature>
<evidence type="ECO:0000256" key="3">
    <source>
        <dbReference type="ARBA" id="ARBA00022777"/>
    </source>
</evidence>
<reference evidence="9 10" key="1">
    <citation type="submission" date="2019-08" db="EMBL/GenBank/DDBJ databases">
        <title>Archangium and Cystobacter genomes.</title>
        <authorList>
            <person name="Chen I.-C.K."/>
            <person name="Wielgoss S."/>
        </authorList>
    </citation>
    <scope>NUCLEOTIDE SEQUENCE [LARGE SCALE GENOMIC DNA]</scope>
    <source>
        <strain evidence="9 10">Cbm 6</strain>
    </source>
</reference>
<dbReference type="Pfam" id="PF13424">
    <property type="entry name" value="TPR_12"/>
    <property type="match status" value="2"/>
</dbReference>
<keyword evidence="1" id="KW-0808">Transferase</keyword>
<feature type="repeat" description="TPR" evidence="5">
    <location>
        <begin position="788"/>
        <end position="821"/>
    </location>
</feature>
<organism evidence="9 10">
    <name type="scientific">Archangium minus</name>
    <dbReference type="NCBI Taxonomy" id="83450"/>
    <lineage>
        <taxon>Bacteria</taxon>
        <taxon>Pseudomonadati</taxon>
        <taxon>Myxococcota</taxon>
        <taxon>Myxococcia</taxon>
        <taxon>Myxococcales</taxon>
        <taxon>Cystobacterineae</taxon>
        <taxon>Archangiaceae</taxon>
        <taxon>Archangium</taxon>
    </lineage>
</organism>
<keyword evidence="2 6" id="KW-0547">Nucleotide-binding</keyword>
<sequence length="979" mass="105853">MSLIVMAAHVGYPLPGMDCFDTRQLFAFAQGELGAEAAVSVEKHLDDCTVCRALLAEAARVSGGPESQPSEPGQPTGRAVQPWLAKGALLGRYVVLERIGAGGMGVVHAAYDPELDRRVALKLIRIDSTSPARREQAQARLLREAQTAARVVHPNVITIHDVGRFGEHVFLAMELVDGTTLRAHMTPGKERRDWREVLGLFLQAGRGLSAAHAQGLVHRDFKPDNVLVGRDGRVRITDFGLARIAEDLGGPPESVPPSALHGLDGVTLTRSDMVVGTPAYMAPEQKRGERSDARGDQYSYCVALHEALYGKRPFTPDPAASPGSEDAKRSGVPAWVHRAILQGLSESPEARHASMDELLRRLSDAPGAKWRRVGAAAAAGLVLVAGGAALHRSTSGDPCGGSEQALAGVWDAPRKSAVQATFASSPLPFAASAWREVERTLDAYARDWVAASHEACVATHVKGHQPERLLDRRVICLDQRLKDLSAVVDTLAAADAQVIQNAVRAAHGLESLAPCADIPTLASPEPPPSDEGTRRRMEELRARRAAVRAKLNAGQVKPALELATEVAREAHDVGHGPLEAEVLALLAETQAQARQIREAIRTWHRTIQVAESSRHDRQAAEAWAALVRLHSFEEASLDPDEEVPRHAAAALKRLGGDARIEAMLSRNLVSLHRARGRLTEALVESQRALALARKTYSEKEPELATALLGQGQILGLLERHEEGLPFLLEAESIYRKTYGPEHPNLAVVLDTLAVHEVRAGNAARALEYAGQALAIYQRVHGDEHLMTAGTLHNRGGILLELGRAEEALRTFERAARIREKQLGPADPKFASSLSGMGRALAKLGRYQEAAEHHQRAVDIREKALGPESLQVAIDLLGLGSDFVEMSMPRKALAPLERAIAIFARAPAGTEDENLADARFALARALASEPRDLEKARQLASAALDAYRRLPQTRAPTREQLERWLAEHGGAPRGPIAAER</sequence>
<protein>
    <submittedName>
        <fullName evidence="9">Serine/threonine protein kinase</fullName>
    </submittedName>
</protein>
<dbReference type="CDD" id="cd14014">
    <property type="entry name" value="STKc_PknB_like"/>
    <property type="match status" value="1"/>
</dbReference>
<gene>
    <name evidence="9" type="ORF">F0U60_06730</name>
</gene>
<evidence type="ECO:0000313" key="9">
    <source>
        <dbReference type="EMBL" id="WNG43825.1"/>
    </source>
</evidence>
<dbReference type="InterPro" id="IPR008271">
    <property type="entry name" value="Ser/Thr_kinase_AS"/>
</dbReference>
<accession>A0ABY9WJ46</accession>
<dbReference type="Gene3D" id="1.10.10.1320">
    <property type="entry name" value="Anti-sigma factor, zinc-finger domain"/>
    <property type="match status" value="1"/>
</dbReference>
<dbReference type="InterPro" id="IPR011990">
    <property type="entry name" value="TPR-like_helical_dom_sf"/>
</dbReference>
<name>A0ABY9WJ46_9BACT</name>